<evidence type="ECO:0000259" key="5">
    <source>
        <dbReference type="Pfam" id="PF01420"/>
    </source>
</evidence>
<dbReference type="PANTHER" id="PTHR43140">
    <property type="entry name" value="TYPE-1 RESTRICTION ENZYME ECOKI SPECIFICITY PROTEIN"/>
    <property type="match status" value="1"/>
</dbReference>
<evidence type="ECO:0000256" key="1">
    <source>
        <dbReference type="ARBA" id="ARBA00010923"/>
    </source>
</evidence>
<keyword evidence="4" id="KW-0175">Coiled coil</keyword>
<dbReference type="PANTHER" id="PTHR43140:SF1">
    <property type="entry name" value="TYPE I RESTRICTION ENZYME ECOKI SPECIFICITY SUBUNIT"/>
    <property type="match status" value="1"/>
</dbReference>
<evidence type="ECO:0000313" key="6">
    <source>
        <dbReference type="EMBL" id="CAI2717522.1"/>
    </source>
</evidence>
<dbReference type="Pfam" id="PF01420">
    <property type="entry name" value="Methylase_S"/>
    <property type="match status" value="2"/>
</dbReference>
<dbReference type="GO" id="GO:0009035">
    <property type="term" value="F:type I site-specific deoxyribonuclease activity"/>
    <property type="evidence" value="ECO:0007669"/>
    <property type="project" value="UniProtKB-EC"/>
</dbReference>
<gene>
    <name evidence="6" type="ORF">NSPWAT_0663</name>
</gene>
<evidence type="ECO:0000256" key="2">
    <source>
        <dbReference type="ARBA" id="ARBA00022747"/>
    </source>
</evidence>
<dbReference type="EC" id="3.1.21.3" evidence="6"/>
<keyword evidence="3" id="KW-0238">DNA-binding</keyword>
<keyword evidence="2" id="KW-0680">Restriction system</keyword>
<dbReference type="EMBL" id="OX336137">
    <property type="protein sequence ID" value="CAI2717522.1"/>
    <property type="molecule type" value="Genomic_DNA"/>
</dbReference>
<reference evidence="6 7" key="1">
    <citation type="submission" date="2022-09" db="EMBL/GenBank/DDBJ databases">
        <authorList>
            <person name="Kop L."/>
        </authorList>
    </citation>
    <scope>NUCLEOTIDE SEQUENCE [LARGE SCALE GENOMIC DNA]</scope>
    <source>
        <strain evidence="6 7">347</strain>
    </source>
</reference>
<evidence type="ECO:0000256" key="4">
    <source>
        <dbReference type="SAM" id="Coils"/>
    </source>
</evidence>
<name>A0ABM9HBI9_9BACT</name>
<dbReference type="RefSeq" id="WP_282010459.1">
    <property type="nucleotide sequence ID" value="NZ_OX336137.1"/>
</dbReference>
<proteinExistence type="inferred from homology"/>
<dbReference type="SUPFAM" id="SSF116734">
    <property type="entry name" value="DNA methylase specificity domain"/>
    <property type="match status" value="2"/>
</dbReference>
<keyword evidence="6" id="KW-0378">Hydrolase</keyword>
<dbReference type="InterPro" id="IPR000055">
    <property type="entry name" value="Restrct_endonuc_typeI_TRD"/>
</dbReference>
<feature type="domain" description="Type I restriction modification DNA specificity" evidence="5">
    <location>
        <begin position="14"/>
        <end position="180"/>
    </location>
</feature>
<feature type="coiled-coil region" evidence="4">
    <location>
        <begin position="411"/>
        <end position="448"/>
    </location>
</feature>
<protein>
    <submittedName>
        <fullName evidence="6">Type I site-specific deoxyribonuclease</fullName>
        <ecNumber evidence="6">3.1.21.3</ecNumber>
    </submittedName>
</protein>
<evidence type="ECO:0000313" key="7">
    <source>
        <dbReference type="Proteomes" id="UP001157733"/>
    </source>
</evidence>
<dbReference type="Proteomes" id="UP001157733">
    <property type="component" value="Chromosome"/>
</dbReference>
<dbReference type="Gene3D" id="3.90.220.20">
    <property type="entry name" value="DNA methylase specificity domains"/>
    <property type="match status" value="2"/>
</dbReference>
<accession>A0ABM9HBI9</accession>
<dbReference type="InterPro" id="IPR044946">
    <property type="entry name" value="Restrct_endonuc_typeI_TRD_sf"/>
</dbReference>
<dbReference type="CDD" id="cd17524">
    <property type="entry name" value="RMtype1_S_EcoUTORF5051P-TRD2-CR2_like"/>
    <property type="match status" value="1"/>
</dbReference>
<dbReference type="InterPro" id="IPR051212">
    <property type="entry name" value="Type-I_RE_S_subunit"/>
</dbReference>
<keyword evidence="7" id="KW-1185">Reference proteome</keyword>
<sequence>MREEIQIPETWSKCQIEEITLPVAKINQKENPDQQIEYIDISGIDNLRNKIGETKQYCIGEAPSRARQIVQEGDVLFSTVRPYLRNIAAVPEKYNGQIASTGFSVLRPAKGIAPLYLFYNCIYIDFVNALSGEQYGVSYPAVKDEQVRGKRINLPPTNEQKRIVAKIEELFSELDKGIENLKTAWEQLKAYRQAVLKHAFEGKLTAQWREENKDKLKTVDVLLEDIKTEREDHIKKLSKKRVKSPRDFKDEDFSWLPELPDGWTWERLGWVTSGVEYGTSAKSSKEGDIPVLRMGNIQKAKLDWGDLVYTSDKEEIEKYSLNKGDVLFNRTNSPELVGKAAIYRNENPAIFAGYLIRLNHIETIVDSQYLNFFLNSHVAKQYGNRVKTDGVNQSNINGEKLINYPFPYCSLDEQKQIVERLDERITELDRTENDIVEQLQKAEALRQSILRQAFSGKLAAQDPNDEPTSVLLECIKAEKNGIKKKRNAA</sequence>
<evidence type="ECO:0000256" key="3">
    <source>
        <dbReference type="ARBA" id="ARBA00023125"/>
    </source>
</evidence>
<feature type="domain" description="Type I restriction modification DNA specificity" evidence="5">
    <location>
        <begin position="282"/>
        <end position="437"/>
    </location>
</feature>
<organism evidence="6 7">
    <name type="scientific">Nitrospina watsonii</name>
    <dbReference type="NCBI Taxonomy" id="1323948"/>
    <lineage>
        <taxon>Bacteria</taxon>
        <taxon>Pseudomonadati</taxon>
        <taxon>Nitrospinota/Tectimicrobiota group</taxon>
        <taxon>Nitrospinota</taxon>
        <taxon>Nitrospinia</taxon>
        <taxon>Nitrospinales</taxon>
        <taxon>Nitrospinaceae</taxon>
        <taxon>Nitrospina</taxon>
    </lineage>
</organism>
<comment type="similarity">
    <text evidence="1">Belongs to the type-I restriction system S methylase family.</text>
</comment>